<dbReference type="Gene3D" id="3.30.300.30">
    <property type="match status" value="1"/>
</dbReference>
<evidence type="ECO:0000256" key="4">
    <source>
        <dbReference type="ARBA" id="ARBA00022741"/>
    </source>
</evidence>
<evidence type="ECO:0000259" key="6">
    <source>
        <dbReference type="Pfam" id="PF00501"/>
    </source>
</evidence>
<evidence type="ECO:0000256" key="3">
    <source>
        <dbReference type="ARBA" id="ARBA00022598"/>
    </source>
</evidence>
<dbReference type="OrthoDB" id="6509636at2759"/>
<dbReference type="GeneID" id="25415457"/>
<dbReference type="InterPro" id="IPR045851">
    <property type="entry name" value="AMP-bd_C_sf"/>
</dbReference>
<evidence type="ECO:0000259" key="7">
    <source>
        <dbReference type="Pfam" id="PF13193"/>
    </source>
</evidence>
<evidence type="ECO:0000256" key="5">
    <source>
        <dbReference type="ARBA" id="ARBA00022840"/>
    </source>
</evidence>
<comment type="pathway">
    <text evidence="1">Secondary metabolite biosynthesis.</text>
</comment>
<dbReference type="InterPro" id="IPR025110">
    <property type="entry name" value="AMP-bd_C"/>
</dbReference>
<dbReference type="GO" id="GO:0019748">
    <property type="term" value="P:secondary metabolic process"/>
    <property type="evidence" value="ECO:0007669"/>
    <property type="project" value="TreeGrafter"/>
</dbReference>
<dbReference type="Gene3D" id="3.40.50.12780">
    <property type="entry name" value="N-terminal domain of ligase-like"/>
    <property type="match status" value="1"/>
</dbReference>
<dbReference type="STRING" id="1043004.A0A074X9G9"/>
<feature type="domain" description="AMP-dependent synthetase/ligase" evidence="6">
    <location>
        <begin position="40"/>
        <end position="365"/>
    </location>
</feature>
<dbReference type="RefSeq" id="XP_013425651.1">
    <property type="nucleotide sequence ID" value="XM_013570197.1"/>
</dbReference>
<dbReference type="Proteomes" id="UP000027730">
    <property type="component" value="Unassembled WGS sequence"/>
</dbReference>
<protein>
    <submittedName>
        <fullName evidence="8">AMP-binding enzyme</fullName>
    </submittedName>
</protein>
<keyword evidence="4" id="KW-0547">Nucleotide-binding</keyword>
<accession>A0A074X9G9</accession>
<dbReference type="InterPro" id="IPR042099">
    <property type="entry name" value="ANL_N_sf"/>
</dbReference>
<feature type="domain" description="AMP-binding enzyme C-terminal" evidence="7">
    <location>
        <begin position="415"/>
        <end position="496"/>
    </location>
</feature>
<dbReference type="PANTHER" id="PTHR24096">
    <property type="entry name" value="LONG-CHAIN-FATTY-ACID--COA LIGASE"/>
    <property type="match status" value="1"/>
</dbReference>
<keyword evidence="9" id="KW-1185">Reference proteome</keyword>
<name>A0A074X9G9_9PEZI</name>
<evidence type="ECO:0000256" key="2">
    <source>
        <dbReference type="ARBA" id="ARBA00006432"/>
    </source>
</evidence>
<organism evidence="8 9">
    <name type="scientific">Aureobasidium namibiae CBS 147.97</name>
    <dbReference type="NCBI Taxonomy" id="1043004"/>
    <lineage>
        <taxon>Eukaryota</taxon>
        <taxon>Fungi</taxon>
        <taxon>Dikarya</taxon>
        <taxon>Ascomycota</taxon>
        <taxon>Pezizomycotina</taxon>
        <taxon>Dothideomycetes</taxon>
        <taxon>Dothideomycetidae</taxon>
        <taxon>Dothideales</taxon>
        <taxon>Saccotheciaceae</taxon>
        <taxon>Aureobasidium</taxon>
    </lineage>
</organism>
<evidence type="ECO:0000256" key="1">
    <source>
        <dbReference type="ARBA" id="ARBA00005179"/>
    </source>
</evidence>
<dbReference type="InterPro" id="IPR000873">
    <property type="entry name" value="AMP-dep_synth/lig_dom"/>
</dbReference>
<dbReference type="Pfam" id="PF13193">
    <property type="entry name" value="AMP-binding_C"/>
    <property type="match status" value="1"/>
</dbReference>
<dbReference type="EMBL" id="KL584714">
    <property type="protein sequence ID" value="KEQ71271.1"/>
    <property type="molecule type" value="Genomic_DNA"/>
</dbReference>
<dbReference type="AlphaFoldDB" id="A0A074X9G9"/>
<keyword evidence="3" id="KW-0436">Ligase</keyword>
<dbReference type="HOGENOM" id="CLU_000022_59_2_1"/>
<gene>
    <name evidence="8" type="ORF">M436DRAFT_74347</name>
</gene>
<dbReference type="PANTHER" id="PTHR24096:SF317">
    <property type="entry name" value="ADENYLATE-FORMING ENZYME AFEA"/>
    <property type="match status" value="1"/>
</dbReference>
<evidence type="ECO:0000313" key="8">
    <source>
        <dbReference type="EMBL" id="KEQ71271.1"/>
    </source>
</evidence>
<dbReference type="GO" id="GO:0016405">
    <property type="term" value="F:CoA-ligase activity"/>
    <property type="evidence" value="ECO:0007669"/>
    <property type="project" value="TreeGrafter"/>
</dbReference>
<proteinExistence type="inferred from homology"/>
<dbReference type="SUPFAM" id="SSF56801">
    <property type="entry name" value="Acetyl-CoA synthetase-like"/>
    <property type="match status" value="1"/>
</dbReference>
<reference evidence="8 9" key="1">
    <citation type="journal article" date="2014" name="BMC Genomics">
        <title>Genome sequencing of four Aureobasidium pullulans varieties: biotechnological potential, stress tolerance, and description of new species.</title>
        <authorList>
            <person name="Gostin Ar C."/>
            <person name="Ohm R.A."/>
            <person name="Kogej T."/>
            <person name="Sonjak S."/>
            <person name="Turk M."/>
            <person name="Zajc J."/>
            <person name="Zalar P."/>
            <person name="Grube M."/>
            <person name="Sun H."/>
            <person name="Han J."/>
            <person name="Sharma A."/>
            <person name="Chiniquy J."/>
            <person name="Ngan C.Y."/>
            <person name="Lipzen A."/>
            <person name="Barry K."/>
            <person name="Grigoriev I.V."/>
            <person name="Gunde-Cimerman N."/>
        </authorList>
    </citation>
    <scope>NUCLEOTIDE SEQUENCE [LARGE SCALE GENOMIC DNA]</scope>
    <source>
        <strain evidence="8 9">CBS 147.97</strain>
    </source>
</reference>
<comment type="similarity">
    <text evidence="2">Belongs to the ATP-dependent AMP-binding enzyme family.</text>
</comment>
<evidence type="ECO:0000313" key="9">
    <source>
        <dbReference type="Proteomes" id="UP000027730"/>
    </source>
</evidence>
<sequence>MVYLPNEYREVPPLDLLSWLFDNNSVDTEKDILIDAANPETRSNTRQAISLTRKLIAGFKAAGLETGDVVCVHAFNSILYPLLYYSIIGAGGVFVASNPAYKTLELEHLISITSPKFFITEAAGLLDIVLPTTKTAIPLAETLAAINDEQTARSTIAVLQSTSGTTGVPKVAASSHYALVASGIAMRESTVKLYAVTRLIPLPLFHSFGASFVQISAFHCGETACIVRKFDVEEFMGALQHLEISEIAVVPAMLTSIIRQRISPLALRTLRRIWCAGTPLSGELRKATYELLHQDAIIIISQVWGLTEFGRITTSDHRDRGDEGSVGRLLPNVEARIVDAQGTEILDEGQSGKFQIRGPSVTSHYSKCPLETAEAFNDGWLKTGDYGYVKGNKVYIIGRIKELIKVRGWQVLPTEIENVLLTHPFIVDAAVIGVTLLGRDSNDELPRAYVVTSGGKCRDIDLLGVVQYVKERLASFKALDGGVEFVYSIPRNHNGKILRQVLRERAMAEVASHTTIA</sequence>
<keyword evidence="5" id="KW-0067">ATP-binding</keyword>
<dbReference type="GO" id="GO:0005524">
    <property type="term" value="F:ATP binding"/>
    <property type="evidence" value="ECO:0007669"/>
    <property type="project" value="UniProtKB-KW"/>
</dbReference>
<dbReference type="Pfam" id="PF00501">
    <property type="entry name" value="AMP-binding"/>
    <property type="match status" value="1"/>
</dbReference>